<dbReference type="InterPro" id="IPR009078">
    <property type="entry name" value="Ferritin-like_SF"/>
</dbReference>
<evidence type="ECO:0000256" key="1">
    <source>
        <dbReference type="SAM" id="MobiDB-lite"/>
    </source>
</evidence>
<feature type="compositionally biased region" description="Low complexity" evidence="1">
    <location>
        <begin position="332"/>
        <end position="349"/>
    </location>
</feature>
<sequence length="380" mass="39517">MYKSFVVLALAAPFAVFAAPINKRQTPSLAATVLKFADVLNQFEAQFYQAAMSKFVDSDYTDAGFVSSRIPLEQFTIIQNDETLHSSFLQSGLAALGESPVTSCKFNLDAATKDVATMTATARVVENLAVSAILGAAPLVGDPVILQAAASILTVEAKHQSMLNVLSSTGSSIPSAFDIPLAPSEVLAIAAPFFDGPCDLGIPAFPTLTITNDGPVTPGTKLTLKSDAINGTICEDELFCQMLLGGFPNSITVPFNNCVVPAGLNGPMAIWVTSDEQPLLFNSVDRQTNNNKLVAGPTMTFVDTQPQTLVQMLRAENAGTVTSKVITGGEASSGSGSGTNSTSSVNNGVTDGGVPVLTTGFSADGKINVLGWNVTDPQGQ</sequence>
<name>A0A9P7UXK6_9AGAR</name>
<dbReference type="OrthoDB" id="1001765at2759"/>
<evidence type="ECO:0000313" key="3">
    <source>
        <dbReference type="EMBL" id="KAG7096511.1"/>
    </source>
</evidence>
<evidence type="ECO:0000313" key="4">
    <source>
        <dbReference type="Proteomes" id="UP001049176"/>
    </source>
</evidence>
<reference evidence="3" key="1">
    <citation type="journal article" date="2021" name="Genome Biol. Evol.">
        <title>The assembled and annotated genome of the fairy-ring fungus Marasmius oreades.</title>
        <authorList>
            <person name="Hiltunen M."/>
            <person name="Ament-Velasquez S.L."/>
            <person name="Johannesson H."/>
        </authorList>
    </citation>
    <scope>NUCLEOTIDE SEQUENCE</scope>
    <source>
        <strain evidence="3">03SP1</strain>
    </source>
</reference>
<protein>
    <submittedName>
        <fullName evidence="3">Uncharacterized protein</fullName>
    </submittedName>
</protein>
<comment type="caution">
    <text evidence="3">The sequence shown here is derived from an EMBL/GenBank/DDBJ whole genome shotgun (WGS) entry which is preliminary data.</text>
</comment>
<keyword evidence="2" id="KW-0732">Signal</keyword>
<gene>
    <name evidence="3" type="ORF">E1B28_003940</name>
</gene>
<dbReference type="Pfam" id="PF13668">
    <property type="entry name" value="Ferritin_2"/>
    <property type="match status" value="1"/>
</dbReference>
<evidence type="ECO:0000256" key="2">
    <source>
        <dbReference type="SAM" id="SignalP"/>
    </source>
</evidence>
<dbReference type="CDD" id="cd00657">
    <property type="entry name" value="Ferritin_like"/>
    <property type="match status" value="1"/>
</dbReference>
<feature type="region of interest" description="Disordered" evidence="1">
    <location>
        <begin position="326"/>
        <end position="349"/>
    </location>
</feature>
<dbReference type="KEGG" id="more:E1B28_003940"/>
<organism evidence="3 4">
    <name type="scientific">Marasmius oreades</name>
    <name type="common">fairy-ring Marasmius</name>
    <dbReference type="NCBI Taxonomy" id="181124"/>
    <lineage>
        <taxon>Eukaryota</taxon>
        <taxon>Fungi</taxon>
        <taxon>Dikarya</taxon>
        <taxon>Basidiomycota</taxon>
        <taxon>Agaricomycotina</taxon>
        <taxon>Agaricomycetes</taxon>
        <taxon>Agaricomycetidae</taxon>
        <taxon>Agaricales</taxon>
        <taxon>Marasmiineae</taxon>
        <taxon>Marasmiaceae</taxon>
        <taxon>Marasmius</taxon>
    </lineage>
</organism>
<dbReference type="GeneID" id="66073016"/>
<dbReference type="RefSeq" id="XP_043012981.1">
    <property type="nucleotide sequence ID" value="XM_043148382.1"/>
</dbReference>
<feature type="chain" id="PRO_5040250138" evidence="2">
    <location>
        <begin position="19"/>
        <end position="380"/>
    </location>
</feature>
<proteinExistence type="predicted"/>
<accession>A0A9P7UXK6</accession>
<dbReference type="EMBL" id="CM032182">
    <property type="protein sequence ID" value="KAG7096511.1"/>
    <property type="molecule type" value="Genomic_DNA"/>
</dbReference>
<feature type="signal peptide" evidence="2">
    <location>
        <begin position="1"/>
        <end position="18"/>
    </location>
</feature>
<dbReference type="SUPFAM" id="SSF47240">
    <property type="entry name" value="Ferritin-like"/>
    <property type="match status" value="1"/>
</dbReference>
<keyword evidence="4" id="KW-1185">Reference proteome</keyword>
<dbReference type="AlphaFoldDB" id="A0A9P7UXK6"/>
<dbReference type="Proteomes" id="UP001049176">
    <property type="component" value="Chromosome 2"/>
</dbReference>